<evidence type="ECO:0000313" key="2">
    <source>
        <dbReference type="Proteomes" id="UP000821865"/>
    </source>
</evidence>
<protein>
    <submittedName>
        <fullName evidence="1">Uncharacterized protein</fullName>
    </submittedName>
</protein>
<gene>
    <name evidence="1" type="ORF">HPB49_012425</name>
</gene>
<dbReference type="EMBL" id="CM023476">
    <property type="protein sequence ID" value="KAH7941343.1"/>
    <property type="molecule type" value="Genomic_DNA"/>
</dbReference>
<proteinExistence type="predicted"/>
<name>A0ACB8CF98_DERSI</name>
<organism evidence="1 2">
    <name type="scientific">Dermacentor silvarum</name>
    <name type="common">Tick</name>
    <dbReference type="NCBI Taxonomy" id="543639"/>
    <lineage>
        <taxon>Eukaryota</taxon>
        <taxon>Metazoa</taxon>
        <taxon>Ecdysozoa</taxon>
        <taxon>Arthropoda</taxon>
        <taxon>Chelicerata</taxon>
        <taxon>Arachnida</taxon>
        <taxon>Acari</taxon>
        <taxon>Parasitiformes</taxon>
        <taxon>Ixodida</taxon>
        <taxon>Ixodoidea</taxon>
        <taxon>Ixodidae</taxon>
        <taxon>Rhipicephalinae</taxon>
        <taxon>Dermacentor</taxon>
    </lineage>
</organism>
<reference evidence="1" key="1">
    <citation type="submission" date="2020-05" db="EMBL/GenBank/DDBJ databases">
        <title>Large-scale comparative analyses of tick genomes elucidate their genetic diversity and vector capacities.</title>
        <authorList>
            <person name="Jia N."/>
            <person name="Wang J."/>
            <person name="Shi W."/>
            <person name="Du L."/>
            <person name="Sun Y."/>
            <person name="Zhan W."/>
            <person name="Jiang J."/>
            <person name="Wang Q."/>
            <person name="Zhang B."/>
            <person name="Ji P."/>
            <person name="Sakyi L.B."/>
            <person name="Cui X."/>
            <person name="Yuan T."/>
            <person name="Jiang B."/>
            <person name="Yang W."/>
            <person name="Lam T.T.-Y."/>
            <person name="Chang Q."/>
            <person name="Ding S."/>
            <person name="Wang X."/>
            <person name="Zhu J."/>
            <person name="Ruan X."/>
            <person name="Zhao L."/>
            <person name="Wei J."/>
            <person name="Que T."/>
            <person name="Du C."/>
            <person name="Cheng J."/>
            <person name="Dai P."/>
            <person name="Han X."/>
            <person name="Huang E."/>
            <person name="Gao Y."/>
            <person name="Liu J."/>
            <person name="Shao H."/>
            <person name="Ye R."/>
            <person name="Li L."/>
            <person name="Wei W."/>
            <person name="Wang X."/>
            <person name="Wang C."/>
            <person name="Yang T."/>
            <person name="Huo Q."/>
            <person name="Li W."/>
            <person name="Guo W."/>
            <person name="Chen H."/>
            <person name="Zhou L."/>
            <person name="Ni X."/>
            <person name="Tian J."/>
            <person name="Zhou Y."/>
            <person name="Sheng Y."/>
            <person name="Liu T."/>
            <person name="Pan Y."/>
            <person name="Xia L."/>
            <person name="Li J."/>
            <person name="Zhao F."/>
            <person name="Cao W."/>
        </authorList>
    </citation>
    <scope>NUCLEOTIDE SEQUENCE</scope>
    <source>
        <strain evidence="1">Dsil-2018</strain>
    </source>
</reference>
<keyword evidence="2" id="KW-1185">Reference proteome</keyword>
<accession>A0ACB8CF98</accession>
<dbReference type="Proteomes" id="UP000821865">
    <property type="component" value="Chromosome 7"/>
</dbReference>
<sequence length="298" mass="33172">MIRGNDEKKSGPSSSTSEDPCIARPSSSSVLGPLSKTLRNPSPSVGDSSARSSSSSSKKVKPNKKKQKEKVASQDDIISEKTPGDEMPGSRKVLSENTQLQDQIQSHDHEGTQRCDDGPEINVWDEEKEQQLNDSESQEQVTEVISEDDKAAHMSNANAAYKGDKNILSRLSKVDKSTMKALRIFTLTGGDEEVAPVIETLLSEQSKMKTIIMEQAQEIAFQRRRIEELERRCSKEMKSRREQETKSEEERPPTEARHMPTYAVVVSSGSLEKDEVASLIRKKVDPLELGLQDVAMRN</sequence>
<evidence type="ECO:0000313" key="1">
    <source>
        <dbReference type="EMBL" id="KAH7941343.1"/>
    </source>
</evidence>
<comment type="caution">
    <text evidence="1">The sequence shown here is derived from an EMBL/GenBank/DDBJ whole genome shotgun (WGS) entry which is preliminary data.</text>
</comment>